<sequence>MGGLSRARSLVVTGAKSSQIRIMNRMGRYRSPQQMINAAREWVDMHESYLYHTSYWTYDEGFRKGRQLESRDQDAQLRGNVFVRLVRLQRSPRVRCVVVTAPDYVHATGDMNPYCYGDEIRVETWLEMRPDDSFYHAVMAVLTERYNVSF</sequence>
<evidence type="ECO:0000313" key="1">
    <source>
        <dbReference type="EMBL" id="KAJ1914355.1"/>
    </source>
</evidence>
<protein>
    <submittedName>
        <fullName evidence="1">Uncharacterized protein</fullName>
    </submittedName>
</protein>
<dbReference type="Proteomes" id="UP001150569">
    <property type="component" value="Unassembled WGS sequence"/>
</dbReference>
<reference evidence="1" key="1">
    <citation type="submission" date="2022-07" db="EMBL/GenBank/DDBJ databases">
        <title>Phylogenomic reconstructions and comparative analyses of Kickxellomycotina fungi.</title>
        <authorList>
            <person name="Reynolds N.K."/>
            <person name="Stajich J.E."/>
            <person name="Barry K."/>
            <person name="Grigoriev I.V."/>
            <person name="Crous P."/>
            <person name="Smith M.E."/>
        </authorList>
    </citation>
    <scope>NUCLEOTIDE SEQUENCE</scope>
    <source>
        <strain evidence="1">RSA 861</strain>
    </source>
</reference>
<organism evidence="1 2">
    <name type="scientific">Tieghemiomyces parasiticus</name>
    <dbReference type="NCBI Taxonomy" id="78921"/>
    <lineage>
        <taxon>Eukaryota</taxon>
        <taxon>Fungi</taxon>
        <taxon>Fungi incertae sedis</taxon>
        <taxon>Zoopagomycota</taxon>
        <taxon>Kickxellomycotina</taxon>
        <taxon>Dimargaritomycetes</taxon>
        <taxon>Dimargaritales</taxon>
        <taxon>Dimargaritaceae</taxon>
        <taxon>Tieghemiomyces</taxon>
    </lineage>
</organism>
<evidence type="ECO:0000313" key="2">
    <source>
        <dbReference type="Proteomes" id="UP001150569"/>
    </source>
</evidence>
<dbReference type="AlphaFoldDB" id="A0A9W8DKW9"/>
<name>A0A9W8DKW9_9FUNG</name>
<dbReference type="OrthoDB" id="5530903at2759"/>
<gene>
    <name evidence="1" type="ORF">IWQ60_008844</name>
</gene>
<keyword evidence="2" id="KW-1185">Reference proteome</keyword>
<comment type="caution">
    <text evidence="1">The sequence shown here is derived from an EMBL/GenBank/DDBJ whole genome shotgun (WGS) entry which is preliminary data.</text>
</comment>
<proteinExistence type="predicted"/>
<accession>A0A9W8DKW9</accession>
<dbReference type="EMBL" id="JANBPT010000689">
    <property type="protein sequence ID" value="KAJ1914355.1"/>
    <property type="molecule type" value="Genomic_DNA"/>
</dbReference>